<dbReference type="Gene3D" id="3.20.20.80">
    <property type="entry name" value="Glycosidases"/>
    <property type="match status" value="1"/>
</dbReference>
<dbReference type="SUPFAM" id="SSF51445">
    <property type="entry name" value="(Trans)glycosidases"/>
    <property type="match status" value="1"/>
</dbReference>
<dbReference type="AlphaFoldDB" id="A0A0B2NX63"/>
<name>A0A0B2NX63_GLYSO</name>
<organism evidence="1">
    <name type="scientific">Glycine soja</name>
    <name type="common">Wild soybean</name>
    <dbReference type="NCBI Taxonomy" id="3848"/>
    <lineage>
        <taxon>Eukaryota</taxon>
        <taxon>Viridiplantae</taxon>
        <taxon>Streptophyta</taxon>
        <taxon>Embryophyta</taxon>
        <taxon>Tracheophyta</taxon>
        <taxon>Spermatophyta</taxon>
        <taxon>Magnoliopsida</taxon>
        <taxon>eudicotyledons</taxon>
        <taxon>Gunneridae</taxon>
        <taxon>Pentapetalae</taxon>
        <taxon>rosids</taxon>
        <taxon>fabids</taxon>
        <taxon>Fabales</taxon>
        <taxon>Fabaceae</taxon>
        <taxon>Papilionoideae</taxon>
        <taxon>50 kb inversion clade</taxon>
        <taxon>NPAAA clade</taxon>
        <taxon>indigoferoid/millettioid clade</taxon>
        <taxon>Phaseoleae</taxon>
        <taxon>Glycine</taxon>
        <taxon>Glycine subgen. Soja</taxon>
    </lineage>
</organism>
<proteinExistence type="predicted"/>
<dbReference type="PANTHER" id="PTHR46476">
    <property type="entry name" value="CHITINASE 2-LIKE"/>
    <property type="match status" value="1"/>
</dbReference>
<dbReference type="Proteomes" id="UP000053555">
    <property type="component" value="Unassembled WGS sequence"/>
</dbReference>
<protein>
    <submittedName>
        <fullName evidence="1">RuBisCO-associated protein</fullName>
    </submittedName>
</protein>
<gene>
    <name evidence="1" type="ORF">glysoja_046123</name>
</gene>
<dbReference type="PANTHER" id="PTHR46476:SF12">
    <property type="entry name" value="RUBISCO-ASSOCIATED PROTEIN"/>
    <property type="match status" value="1"/>
</dbReference>
<evidence type="ECO:0000313" key="1">
    <source>
        <dbReference type="EMBL" id="KHN00087.1"/>
    </source>
</evidence>
<reference evidence="1" key="1">
    <citation type="submission" date="2014-07" db="EMBL/GenBank/DDBJ databases">
        <title>Identification of a novel salt tolerance gene in wild soybean by whole-genome sequencing.</title>
        <authorList>
            <person name="Lam H.-M."/>
            <person name="Qi X."/>
            <person name="Li M.-W."/>
            <person name="Liu X."/>
            <person name="Xie M."/>
            <person name="Ni M."/>
            <person name="Xu X."/>
        </authorList>
    </citation>
    <scope>NUCLEOTIDE SEQUENCE [LARGE SCALE GENOMIC DNA]</scope>
    <source>
        <tissue evidence="1">Root</tissue>
    </source>
</reference>
<dbReference type="EMBL" id="KN671186">
    <property type="protein sequence ID" value="KHN00087.1"/>
    <property type="molecule type" value="Genomic_DNA"/>
</dbReference>
<sequence length="289" mass="32504">MAETCDSNNKVIREYHHDASFMSRCDIFTDVTEYQLCLAYAGESGKGNFEPKWDTDNVTPHLIEQFKLNCAASNLPVKVFVSIGGDDPFKVAAGGADDWVLNATTTLHHMINEYHIDGIDVNYTTILCNKKLFVNCFKDLIRGLREALCTTGFEASLAPDAATNEAFYLPLYRSIDTSWIGTVVFQCFVDFEPKDPNRSVEILVRQVEKIVGEYDYYDSKILLGYSAIKEDWNKVSPPLFFLALNRLVHSWPRVKGASVKVISDTYAFIPPTWIPKLLSLAVSDAGKYP</sequence>
<accession>A0A0B2NX63</accession>
<dbReference type="InterPro" id="IPR017853">
    <property type="entry name" value="GH"/>
</dbReference>